<comment type="similarity">
    <text evidence="1">Belongs to the LysR transcriptional regulatory family.</text>
</comment>
<comment type="caution">
    <text evidence="6">The sequence shown here is derived from an EMBL/GenBank/DDBJ whole genome shotgun (WGS) entry which is preliminary data.</text>
</comment>
<dbReference type="InterPro" id="IPR005119">
    <property type="entry name" value="LysR_subst-bd"/>
</dbReference>
<dbReference type="GO" id="GO:0032993">
    <property type="term" value="C:protein-DNA complex"/>
    <property type="evidence" value="ECO:0007669"/>
    <property type="project" value="TreeGrafter"/>
</dbReference>
<keyword evidence="3" id="KW-0238">DNA-binding</keyword>
<dbReference type="Pfam" id="PF00126">
    <property type="entry name" value="HTH_1"/>
    <property type="match status" value="1"/>
</dbReference>
<sequence length="300" mass="32475">MEFSLRELECFTAVAEELSFTRAAAKLHLAQPPLSRHVLALEEKLGAPLFERAARRVTLTAAGALFYEETRTVLPQLRRAGETTRRFALGQTRRLRLGFVSAVLGAELTDLLRRFRQKHPSVQLIVQDGLPAELLAAVAHGTLDGAFVGLRPQEQTPGIVYHPWLTEPLAAFVPRDHRLAKKRELVLAELAGEPLVAVSTEAAPAFAAFVRKLCGEAGFRPRIAVESTRAQAVAVMVAAGSGIALLPASLERVVGHAAVAVSIRNAPQLTHVFARKTGGGTDVVRLFLDVVEESAPRKRG</sequence>
<dbReference type="Gene3D" id="1.10.10.10">
    <property type="entry name" value="Winged helix-like DNA-binding domain superfamily/Winged helix DNA-binding domain"/>
    <property type="match status" value="1"/>
</dbReference>
<dbReference type="InterPro" id="IPR000847">
    <property type="entry name" value="LysR_HTH_N"/>
</dbReference>
<dbReference type="PANTHER" id="PTHR30346">
    <property type="entry name" value="TRANSCRIPTIONAL DUAL REGULATOR HCAR-RELATED"/>
    <property type="match status" value="1"/>
</dbReference>
<dbReference type="InterPro" id="IPR036388">
    <property type="entry name" value="WH-like_DNA-bd_sf"/>
</dbReference>
<evidence type="ECO:0000256" key="4">
    <source>
        <dbReference type="ARBA" id="ARBA00023163"/>
    </source>
</evidence>
<dbReference type="PRINTS" id="PR00039">
    <property type="entry name" value="HTHLYSR"/>
</dbReference>
<dbReference type="FunFam" id="1.10.10.10:FF:000001">
    <property type="entry name" value="LysR family transcriptional regulator"/>
    <property type="match status" value="1"/>
</dbReference>
<protein>
    <submittedName>
        <fullName evidence="6">HTH-type transcriptional regulator CatM</fullName>
    </submittedName>
</protein>
<evidence type="ECO:0000256" key="1">
    <source>
        <dbReference type="ARBA" id="ARBA00009437"/>
    </source>
</evidence>
<evidence type="ECO:0000256" key="3">
    <source>
        <dbReference type="ARBA" id="ARBA00023125"/>
    </source>
</evidence>
<feature type="domain" description="HTH lysR-type" evidence="5">
    <location>
        <begin position="1"/>
        <end position="60"/>
    </location>
</feature>
<organism evidence="6">
    <name type="scientific">mine drainage metagenome</name>
    <dbReference type="NCBI Taxonomy" id="410659"/>
    <lineage>
        <taxon>unclassified sequences</taxon>
        <taxon>metagenomes</taxon>
        <taxon>ecological metagenomes</taxon>
    </lineage>
</organism>
<dbReference type="SUPFAM" id="SSF53850">
    <property type="entry name" value="Periplasmic binding protein-like II"/>
    <property type="match status" value="1"/>
</dbReference>
<accession>A0A1J5SBL9</accession>
<dbReference type="Pfam" id="PF03466">
    <property type="entry name" value="LysR_substrate"/>
    <property type="match status" value="1"/>
</dbReference>
<dbReference type="EMBL" id="MLJW01000051">
    <property type="protein sequence ID" value="OIR05331.1"/>
    <property type="molecule type" value="Genomic_DNA"/>
</dbReference>
<dbReference type="GO" id="GO:0003677">
    <property type="term" value="F:DNA binding"/>
    <property type="evidence" value="ECO:0007669"/>
    <property type="project" value="UniProtKB-KW"/>
</dbReference>
<dbReference type="Gene3D" id="3.40.190.10">
    <property type="entry name" value="Periplasmic binding protein-like II"/>
    <property type="match status" value="2"/>
</dbReference>
<dbReference type="CDD" id="cd08414">
    <property type="entry name" value="PBP2_LTTR_aromatics_like"/>
    <property type="match status" value="1"/>
</dbReference>
<evidence type="ECO:0000256" key="2">
    <source>
        <dbReference type="ARBA" id="ARBA00023015"/>
    </source>
</evidence>
<gene>
    <name evidence="6" type="primary">catM_1</name>
    <name evidence="6" type="ORF">GALL_126430</name>
</gene>
<dbReference type="PROSITE" id="PS50931">
    <property type="entry name" value="HTH_LYSR"/>
    <property type="match status" value="1"/>
</dbReference>
<name>A0A1J5SBL9_9ZZZZ</name>
<dbReference type="PANTHER" id="PTHR30346:SF28">
    <property type="entry name" value="HTH-TYPE TRANSCRIPTIONAL REGULATOR CYNR"/>
    <property type="match status" value="1"/>
</dbReference>
<reference evidence="6" key="1">
    <citation type="submission" date="2016-10" db="EMBL/GenBank/DDBJ databases">
        <title>Sequence of Gallionella enrichment culture.</title>
        <authorList>
            <person name="Poehlein A."/>
            <person name="Muehling M."/>
            <person name="Daniel R."/>
        </authorList>
    </citation>
    <scope>NUCLEOTIDE SEQUENCE</scope>
</reference>
<keyword evidence="4" id="KW-0804">Transcription</keyword>
<dbReference type="GO" id="GO:0003700">
    <property type="term" value="F:DNA-binding transcription factor activity"/>
    <property type="evidence" value="ECO:0007669"/>
    <property type="project" value="InterPro"/>
</dbReference>
<dbReference type="SUPFAM" id="SSF46785">
    <property type="entry name" value="Winged helix' DNA-binding domain"/>
    <property type="match status" value="1"/>
</dbReference>
<proteinExistence type="inferred from homology"/>
<keyword evidence="2" id="KW-0805">Transcription regulation</keyword>
<evidence type="ECO:0000259" key="5">
    <source>
        <dbReference type="PROSITE" id="PS50931"/>
    </source>
</evidence>
<evidence type="ECO:0000313" key="6">
    <source>
        <dbReference type="EMBL" id="OIR05331.1"/>
    </source>
</evidence>
<dbReference type="InterPro" id="IPR036390">
    <property type="entry name" value="WH_DNA-bd_sf"/>
</dbReference>
<dbReference type="AlphaFoldDB" id="A0A1J5SBL9"/>